<organism evidence="1 2">
    <name type="scientific">Cruoricaptor ignavus</name>
    <dbReference type="NCBI Taxonomy" id="1118202"/>
    <lineage>
        <taxon>Bacteria</taxon>
        <taxon>Pseudomonadati</taxon>
        <taxon>Bacteroidota</taxon>
        <taxon>Flavobacteriia</taxon>
        <taxon>Flavobacteriales</taxon>
        <taxon>Weeksellaceae</taxon>
        <taxon>Cruoricaptor</taxon>
    </lineage>
</organism>
<keyword evidence="2" id="KW-1185">Reference proteome</keyword>
<sequence length="61" mass="7266">MIFMKIIDLFAPIFNDAIDDELLNFIDGKLSLYNKLTEDCVNKEFKCLWFNEIYDRTVRGI</sequence>
<dbReference type="Proteomes" id="UP000184335">
    <property type="component" value="Unassembled WGS sequence"/>
</dbReference>
<proteinExistence type="predicted"/>
<dbReference type="EMBL" id="FQYI01000002">
    <property type="protein sequence ID" value="SHI52646.1"/>
    <property type="molecule type" value="Genomic_DNA"/>
</dbReference>
<accession>A0A1M6BV53</accession>
<dbReference type="STRING" id="1118202.SAMN05443429_102135"/>
<protein>
    <submittedName>
        <fullName evidence="1">Uncharacterized protein</fullName>
    </submittedName>
</protein>
<reference evidence="1 2" key="1">
    <citation type="submission" date="2016-11" db="EMBL/GenBank/DDBJ databases">
        <authorList>
            <person name="Jaros S."/>
            <person name="Januszkiewicz K."/>
            <person name="Wedrychowicz H."/>
        </authorList>
    </citation>
    <scope>NUCLEOTIDE SEQUENCE [LARGE SCALE GENOMIC DNA]</scope>
    <source>
        <strain evidence="1 2">DSM 25479</strain>
    </source>
</reference>
<dbReference type="AlphaFoldDB" id="A0A1M6BV53"/>
<evidence type="ECO:0000313" key="1">
    <source>
        <dbReference type="EMBL" id="SHI52646.1"/>
    </source>
</evidence>
<name>A0A1M6BV53_9FLAO</name>
<gene>
    <name evidence="1" type="ORF">SAMN05443429_102135</name>
</gene>
<evidence type="ECO:0000313" key="2">
    <source>
        <dbReference type="Proteomes" id="UP000184335"/>
    </source>
</evidence>